<name>D9W6T0_9ACTN</name>
<dbReference type="GO" id="GO:0016740">
    <property type="term" value="F:transferase activity"/>
    <property type="evidence" value="ECO:0007669"/>
    <property type="project" value="InterPro"/>
</dbReference>
<organism evidence="3 4">
    <name type="scientific">Streptomyces himastatinicus ATCC 53653</name>
    <dbReference type="NCBI Taxonomy" id="457427"/>
    <lineage>
        <taxon>Bacteria</taxon>
        <taxon>Bacillati</taxon>
        <taxon>Actinomycetota</taxon>
        <taxon>Actinomycetes</taxon>
        <taxon>Kitasatosporales</taxon>
        <taxon>Streptomycetaceae</taxon>
        <taxon>Streptomyces</taxon>
        <taxon>Streptomyces violaceusniger group</taxon>
    </lineage>
</organism>
<dbReference type="PANTHER" id="PTHR38589:SF1">
    <property type="entry name" value="BLR0621 PROTEIN"/>
    <property type="match status" value="1"/>
</dbReference>
<feature type="region of interest" description="Disordered" evidence="1">
    <location>
        <begin position="95"/>
        <end position="120"/>
    </location>
</feature>
<dbReference type="EMBL" id="GG657754">
    <property type="protein sequence ID" value="EFL24594.1"/>
    <property type="molecule type" value="Genomic_DNA"/>
</dbReference>
<keyword evidence="4" id="KW-1185">Reference proteome</keyword>
<sequence length="264" mass="27347">MLAGCAGPGDGSRKHAADAKGSADAKGTAGRSGAAGAPTGTQSPAGRPAPAERAGDLPGLGPRTRAEVPRDAEQVVVVTGNGRNATRSSVVLYERSAAEGTTGDREGDADGGPTWRAGPSWKAHNAARGWTDHHRQGDLRSPIGVFPLTDAGGKLPDPGTRLTYDHAEQGFTITGTGAEGEPLAGAFDYVVAINYNRKAGTSPRDWTRPLGEDRGGGIWFHVDHDGPTQGCVSLSKAHMRKLLRTLDPARHPVVVMGPSDSLAR</sequence>
<reference evidence="3 4" key="1">
    <citation type="submission" date="2009-02" db="EMBL/GenBank/DDBJ databases">
        <title>Annotation of Streptomyces hygroscopicus strain ATCC 53653.</title>
        <authorList>
            <consortium name="The Broad Institute Genome Sequencing Platform"/>
            <consortium name="Broad Institute Microbial Sequencing Center"/>
            <person name="Fischbach M."/>
            <person name="Godfrey P."/>
            <person name="Ward D."/>
            <person name="Young S."/>
            <person name="Zeng Q."/>
            <person name="Koehrsen M."/>
            <person name="Alvarado L."/>
            <person name="Berlin A.M."/>
            <person name="Bochicchio J."/>
            <person name="Borenstein D."/>
            <person name="Chapman S.B."/>
            <person name="Chen Z."/>
            <person name="Engels R."/>
            <person name="Freedman E."/>
            <person name="Gellesch M."/>
            <person name="Goldberg J."/>
            <person name="Griggs A."/>
            <person name="Gujja S."/>
            <person name="Heilman E.R."/>
            <person name="Heiman D.I."/>
            <person name="Hepburn T.A."/>
            <person name="Howarth C."/>
            <person name="Jen D."/>
            <person name="Larson L."/>
            <person name="Lewis B."/>
            <person name="Mehta T."/>
            <person name="Park D."/>
            <person name="Pearson M."/>
            <person name="Richards J."/>
            <person name="Roberts A."/>
            <person name="Saif S."/>
            <person name="Shea T.D."/>
            <person name="Shenoy N."/>
            <person name="Sisk P."/>
            <person name="Stolte C."/>
            <person name="Sykes S.N."/>
            <person name="Thomson T."/>
            <person name="Walk T."/>
            <person name="White J."/>
            <person name="Yandava C."/>
            <person name="Straight P."/>
            <person name="Clardy J."/>
            <person name="Hung D."/>
            <person name="Kolter R."/>
            <person name="Mekalanos J."/>
            <person name="Walker S."/>
            <person name="Walsh C.T."/>
            <person name="Wieland-Brown L.C."/>
            <person name="Haas B."/>
            <person name="Nusbaum C."/>
            <person name="Birren B."/>
        </authorList>
    </citation>
    <scope>NUCLEOTIDE SEQUENCE [LARGE SCALE GENOMIC DNA]</scope>
    <source>
        <strain evidence="3 4">ATCC 53653</strain>
    </source>
</reference>
<protein>
    <submittedName>
        <fullName evidence="3">Basic proline-rich protein</fullName>
    </submittedName>
</protein>
<feature type="region of interest" description="Disordered" evidence="1">
    <location>
        <begin position="1"/>
        <end position="74"/>
    </location>
</feature>
<proteinExistence type="predicted"/>
<feature type="compositionally biased region" description="Basic and acidic residues" evidence="1">
    <location>
        <begin position="64"/>
        <end position="73"/>
    </location>
</feature>
<dbReference type="AlphaFoldDB" id="D9W6T0"/>
<dbReference type="STRING" id="457427.SSOG_04308"/>
<dbReference type="Pfam" id="PF03734">
    <property type="entry name" value="YkuD"/>
    <property type="match status" value="1"/>
</dbReference>
<evidence type="ECO:0000313" key="3">
    <source>
        <dbReference type="EMBL" id="EFL24594.1"/>
    </source>
</evidence>
<accession>D9W6T0</accession>
<dbReference type="InterPro" id="IPR005490">
    <property type="entry name" value="LD_TPept_cat_dom"/>
</dbReference>
<feature type="compositionally biased region" description="Basic and acidic residues" evidence="1">
    <location>
        <begin position="11"/>
        <end position="23"/>
    </location>
</feature>
<dbReference type="PANTHER" id="PTHR38589">
    <property type="entry name" value="BLR0621 PROTEIN"/>
    <property type="match status" value="1"/>
</dbReference>
<feature type="domain" description="L,D-TPase catalytic" evidence="2">
    <location>
        <begin position="137"/>
        <end position="255"/>
    </location>
</feature>
<evidence type="ECO:0000259" key="2">
    <source>
        <dbReference type="Pfam" id="PF03734"/>
    </source>
</evidence>
<gene>
    <name evidence="3" type="ORF">SSOG_04308</name>
</gene>
<evidence type="ECO:0000313" key="4">
    <source>
        <dbReference type="Proteomes" id="UP000003963"/>
    </source>
</evidence>
<dbReference type="HOGENOM" id="CLU_079606_0_0_11"/>
<evidence type="ECO:0000256" key="1">
    <source>
        <dbReference type="SAM" id="MobiDB-lite"/>
    </source>
</evidence>
<dbReference type="Proteomes" id="UP000003963">
    <property type="component" value="Unassembled WGS sequence"/>
</dbReference>
<feature type="compositionally biased region" description="Gly residues" evidence="1">
    <location>
        <begin position="1"/>
        <end position="10"/>
    </location>
</feature>